<dbReference type="GO" id="GO:0009229">
    <property type="term" value="P:thiamine diphosphate biosynthetic process"/>
    <property type="evidence" value="ECO:0007669"/>
    <property type="project" value="UniProtKB-UniRule"/>
</dbReference>
<evidence type="ECO:0000256" key="9">
    <source>
        <dbReference type="ARBA" id="ARBA00022842"/>
    </source>
</evidence>
<dbReference type="Pfam" id="PF02110">
    <property type="entry name" value="HK"/>
    <property type="match status" value="1"/>
</dbReference>
<dbReference type="InterPro" id="IPR029056">
    <property type="entry name" value="Ribokinase-like"/>
</dbReference>
<evidence type="ECO:0000256" key="5">
    <source>
        <dbReference type="ARBA" id="ARBA00022723"/>
    </source>
</evidence>
<evidence type="ECO:0000313" key="13">
    <source>
        <dbReference type="Proteomes" id="UP000295689"/>
    </source>
</evidence>
<comment type="function">
    <text evidence="11">Catalyzes the phosphorylation of the hydroxyl group of 4-methyl-5-beta-hydroxyethylthiazole (THZ).</text>
</comment>
<comment type="similarity">
    <text evidence="11">Belongs to the Thz kinase family.</text>
</comment>
<keyword evidence="7 11" id="KW-0418">Kinase</keyword>
<dbReference type="UniPathway" id="UPA00060">
    <property type="reaction ID" value="UER00139"/>
</dbReference>
<dbReference type="GO" id="GO:0009228">
    <property type="term" value="P:thiamine biosynthetic process"/>
    <property type="evidence" value="ECO:0007669"/>
    <property type="project" value="UniProtKB-KW"/>
</dbReference>
<proteinExistence type="inferred from homology"/>
<keyword evidence="5 11" id="KW-0479">Metal-binding</keyword>
<dbReference type="RefSeq" id="WP_132001941.1">
    <property type="nucleotide sequence ID" value="NZ_JABUHM010000001.1"/>
</dbReference>
<keyword evidence="13" id="KW-1185">Reference proteome</keyword>
<dbReference type="AlphaFoldDB" id="A0A4R2BMM6"/>
<keyword evidence="9 11" id="KW-0460">Magnesium</keyword>
<keyword evidence="4 11" id="KW-0808">Transferase</keyword>
<dbReference type="NCBIfam" id="TIGR00694">
    <property type="entry name" value="thiM"/>
    <property type="match status" value="1"/>
</dbReference>
<evidence type="ECO:0000256" key="4">
    <source>
        <dbReference type="ARBA" id="ARBA00022679"/>
    </source>
</evidence>
<evidence type="ECO:0000256" key="8">
    <source>
        <dbReference type="ARBA" id="ARBA00022840"/>
    </source>
</evidence>
<dbReference type="NCBIfam" id="NF006830">
    <property type="entry name" value="PRK09355.1"/>
    <property type="match status" value="1"/>
</dbReference>
<protein>
    <recommendedName>
        <fullName evidence="11">Hydroxyethylthiazole kinase</fullName>
        <ecNumber evidence="11">2.7.1.50</ecNumber>
    </recommendedName>
    <alternativeName>
        <fullName evidence="11">4-methyl-5-beta-hydroxyethylthiazole kinase</fullName>
        <shortName evidence="11">TH kinase</shortName>
        <shortName evidence="11">Thz kinase</shortName>
    </alternativeName>
</protein>
<dbReference type="GO" id="GO:0000287">
    <property type="term" value="F:magnesium ion binding"/>
    <property type="evidence" value="ECO:0007669"/>
    <property type="project" value="UniProtKB-UniRule"/>
</dbReference>
<organism evidence="12 13">
    <name type="scientific">Mesobacillus foraminis</name>
    <dbReference type="NCBI Taxonomy" id="279826"/>
    <lineage>
        <taxon>Bacteria</taxon>
        <taxon>Bacillati</taxon>
        <taxon>Bacillota</taxon>
        <taxon>Bacilli</taxon>
        <taxon>Bacillales</taxon>
        <taxon>Bacillaceae</taxon>
        <taxon>Mesobacillus</taxon>
    </lineage>
</organism>
<accession>A0A4R2BMM6</accession>
<comment type="cofactor">
    <cofactor evidence="2 11">
        <name>Mg(2+)</name>
        <dbReference type="ChEBI" id="CHEBI:18420"/>
    </cofactor>
</comment>
<dbReference type="Gene3D" id="3.40.1190.20">
    <property type="match status" value="1"/>
</dbReference>
<evidence type="ECO:0000256" key="3">
    <source>
        <dbReference type="ARBA" id="ARBA00004868"/>
    </source>
</evidence>
<evidence type="ECO:0000256" key="6">
    <source>
        <dbReference type="ARBA" id="ARBA00022741"/>
    </source>
</evidence>
<dbReference type="EMBL" id="SLVV01000002">
    <property type="protein sequence ID" value="TCN27284.1"/>
    <property type="molecule type" value="Genomic_DNA"/>
</dbReference>
<comment type="pathway">
    <text evidence="3 11">Cofactor biosynthesis; thiamine diphosphate biosynthesis; 4-methyl-5-(2-phosphoethyl)-thiazole from 5-(2-hydroxyethyl)-4-methylthiazole: step 1/1.</text>
</comment>
<feature type="binding site" evidence="11">
    <location>
        <position position="42"/>
    </location>
    <ligand>
        <name>substrate</name>
    </ligand>
</feature>
<feature type="binding site" evidence="11">
    <location>
        <position position="118"/>
    </location>
    <ligand>
        <name>ATP</name>
        <dbReference type="ChEBI" id="CHEBI:30616"/>
    </ligand>
</feature>
<dbReference type="GO" id="GO:0005524">
    <property type="term" value="F:ATP binding"/>
    <property type="evidence" value="ECO:0007669"/>
    <property type="project" value="UniProtKB-UniRule"/>
</dbReference>
<keyword evidence="8 11" id="KW-0067">ATP-binding</keyword>
<keyword evidence="6 11" id="KW-0547">Nucleotide-binding</keyword>
<dbReference type="InterPro" id="IPR000417">
    <property type="entry name" value="Hyethyz_kinase"/>
</dbReference>
<comment type="caution">
    <text evidence="12">The sequence shown here is derived from an EMBL/GenBank/DDBJ whole genome shotgun (WGS) entry which is preliminary data.</text>
</comment>
<evidence type="ECO:0000256" key="10">
    <source>
        <dbReference type="ARBA" id="ARBA00022977"/>
    </source>
</evidence>
<dbReference type="SUPFAM" id="SSF53613">
    <property type="entry name" value="Ribokinase-like"/>
    <property type="match status" value="1"/>
</dbReference>
<reference evidence="12 13" key="1">
    <citation type="journal article" date="2015" name="Stand. Genomic Sci.">
        <title>Genomic Encyclopedia of Bacterial and Archaeal Type Strains, Phase III: the genomes of soil and plant-associated and newly described type strains.</title>
        <authorList>
            <person name="Whitman W.B."/>
            <person name="Woyke T."/>
            <person name="Klenk H.P."/>
            <person name="Zhou Y."/>
            <person name="Lilburn T.G."/>
            <person name="Beck B.J."/>
            <person name="De Vos P."/>
            <person name="Vandamme P."/>
            <person name="Eisen J.A."/>
            <person name="Garrity G."/>
            <person name="Hugenholtz P."/>
            <person name="Kyrpides N.C."/>
        </authorList>
    </citation>
    <scope>NUCLEOTIDE SEQUENCE [LARGE SCALE GENOMIC DNA]</scope>
    <source>
        <strain evidence="12 13">CV53</strain>
    </source>
</reference>
<feature type="binding site" evidence="11">
    <location>
        <position position="164"/>
    </location>
    <ligand>
        <name>ATP</name>
        <dbReference type="ChEBI" id="CHEBI:30616"/>
    </ligand>
</feature>
<evidence type="ECO:0000256" key="2">
    <source>
        <dbReference type="ARBA" id="ARBA00001946"/>
    </source>
</evidence>
<comment type="catalytic activity">
    <reaction evidence="1 11">
        <text>5-(2-hydroxyethyl)-4-methylthiazole + ATP = 4-methyl-5-(2-phosphooxyethyl)-thiazole + ADP + H(+)</text>
        <dbReference type="Rhea" id="RHEA:24212"/>
        <dbReference type="ChEBI" id="CHEBI:15378"/>
        <dbReference type="ChEBI" id="CHEBI:17957"/>
        <dbReference type="ChEBI" id="CHEBI:30616"/>
        <dbReference type="ChEBI" id="CHEBI:58296"/>
        <dbReference type="ChEBI" id="CHEBI:456216"/>
        <dbReference type="EC" id="2.7.1.50"/>
    </reaction>
</comment>
<evidence type="ECO:0000313" key="12">
    <source>
        <dbReference type="EMBL" id="TCN27284.1"/>
    </source>
</evidence>
<gene>
    <name evidence="11" type="primary">thiM</name>
    <name evidence="12" type="ORF">EV146_102231</name>
</gene>
<dbReference type="HAMAP" id="MF_00228">
    <property type="entry name" value="Thz_kinase"/>
    <property type="match status" value="1"/>
</dbReference>
<dbReference type="GO" id="GO:0004417">
    <property type="term" value="F:hydroxyethylthiazole kinase activity"/>
    <property type="evidence" value="ECO:0007669"/>
    <property type="project" value="UniProtKB-UniRule"/>
</dbReference>
<sequence>MELGVILQKVRNESPLIHNITNVVVTNFTANGLLALGASPVMAYAAEEVADMAKIAGALVLNIGTLNPEVVESMLIAGRAANEHGVPVILDPVGAGATPYRTSTAQKLLKELTISAIRGNAAEIANIAGQNWSIKGVDGAAGSGDVLELAKSAARMFHTVVAITGKEDIVSDGSITLTVKNGHPILTKVTGAGCLLSAIVGAFTAVEKNPVHSVAAALAYYGVAAEIAAERTSEAGPGSFQIELLNQLALVTPYEVEKRGIITLGGAANVH</sequence>
<dbReference type="Proteomes" id="UP000295689">
    <property type="component" value="Unassembled WGS sequence"/>
</dbReference>
<feature type="binding site" evidence="11">
    <location>
        <position position="191"/>
    </location>
    <ligand>
        <name>substrate</name>
    </ligand>
</feature>
<dbReference type="CDD" id="cd01170">
    <property type="entry name" value="THZ_kinase"/>
    <property type="match status" value="1"/>
</dbReference>
<dbReference type="PIRSF" id="PIRSF000513">
    <property type="entry name" value="Thz_kinase"/>
    <property type="match status" value="1"/>
</dbReference>
<dbReference type="EC" id="2.7.1.50" evidence="11"/>
<evidence type="ECO:0000256" key="7">
    <source>
        <dbReference type="ARBA" id="ARBA00022777"/>
    </source>
</evidence>
<evidence type="ECO:0000256" key="11">
    <source>
        <dbReference type="HAMAP-Rule" id="MF_00228"/>
    </source>
</evidence>
<keyword evidence="10 11" id="KW-0784">Thiamine biosynthesis</keyword>
<dbReference type="PRINTS" id="PR01099">
    <property type="entry name" value="HYETHTZKNASE"/>
</dbReference>
<name>A0A4R2BMM6_9BACI</name>
<evidence type="ECO:0000256" key="1">
    <source>
        <dbReference type="ARBA" id="ARBA00001771"/>
    </source>
</evidence>